<accession>A0A2A6CP44</accession>
<dbReference type="GO" id="GO:0006629">
    <property type="term" value="P:lipid metabolic process"/>
    <property type="evidence" value="ECO:0007669"/>
    <property type="project" value="InterPro"/>
</dbReference>
<evidence type="ECO:0000313" key="2">
    <source>
        <dbReference type="EnsemblMetazoa" id="PPA23129.1"/>
    </source>
</evidence>
<dbReference type="OrthoDB" id="438440at2759"/>
<dbReference type="InterPro" id="IPR002921">
    <property type="entry name" value="Fungal_lipase-type"/>
</dbReference>
<dbReference type="InterPro" id="IPR029058">
    <property type="entry name" value="AB_hydrolase_fold"/>
</dbReference>
<reference evidence="3" key="1">
    <citation type="journal article" date="2008" name="Nat. Genet.">
        <title>The Pristionchus pacificus genome provides a unique perspective on nematode lifestyle and parasitism.</title>
        <authorList>
            <person name="Dieterich C."/>
            <person name="Clifton S.W."/>
            <person name="Schuster L.N."/>
            <person name="Chinwalla A."/>
            <person name="Delehaunty K."/>
            <person name="Dinkelacker I."/>
            <person name="Fulton L."/>
            <person name="Fulton R."/>
            <person name="Godfrey J."/>
            <person name="Minx P."/>
            <person name="Mitreva M."/>
            <person name="Roeseler W."/>
            <person name="Tian H."/>
            <person name="Witte H."/>
            <person name="Yang S.P."/>
            <person name="Wilson R.K."/>
            <person name="Sommer R.J."/>
        </authorList>
    </citation>
    <scope>NUCLEOTIDE SEQUENCE [LARGE SCALE GENOMIC DNA]</scope>
    <source>
        <strain evidence="3">PS312</strain>
    </source>
</reference>
<accession>A0A8R1YJX0</accession>
<dbReference type="CDD" id="cd00519">
    <property type="entry name" value="Lipase_3"/>
    <property type="match status" value="1"/>
</dbReference>
<dbReference type="SUPFAM" id="SSF53474">
    <property type="entry name" value="alpha/beta-Hydrolases"/>
    <property type="match status" value="1"/>
</dbReference>
<reference evidence="2" key="2">
    <citation type="submission" date="2022-06" db="UniProtKB">
        <authorList>
            <consortium name="EnsemblMetazoa"/>
        </authorList>
    </citation>
    <scope>IDENTIFICATION</scope>
    <source>
        <strain evidence="2">PS312</strain>
    </source>
</reference>
<dbReference type="AlphaFoldDB" id="A0A2A6CP44"/>
<keyword evidence="3" id="KW-1185">Reference proteome</keyword>
<gene>
    <name evidence="2" type="primary">WBGene00112683</name>
</gene>
<dbReference type="PANTHER" id="PTHR45908">
    <property type="entry name" value="PROTEIN CBG11750-RELATED"/>
    <property type="match status" value="1"/>
</dbReference>
<name>A0A2A6CP44_PRIPA</name>
<protein>
    <submittedName>
        <fullName evidence="2">Lipase</fullName>
    </submittedName>
</protein>
<evidence type="ECO:0000313" key="3">
    <source>
        <dbReference type="Proteomes" id="UP000005239"/>
    </source>
</evidence>
<dbReference type="Pfam" id="PF01764">
    <property type="entry name" value="Lipase_3"/>
    <property type="match status" value="1"/>
</dbReference>
<sequence length="341" mass="38193">MRVVVLALLLASRQVSAQEEPTTNRSTRYDEALATKLLHLSGAAYGAKQKECIENTFPIEEERFLFTSTEAVCDILDSSAKYYLGQLLMEGWDTYGVGSDFIGMGKVNRYFLKAQDQLWRAVLELLARFEYRDHSLIFTGHSLGGAMAALAAARTVKQGYRPASAVKLYTFGQPRTGSYEFEMNYDKLGIESYRVVYASDIVPHQPFCRKDLFAPANKDGSRPCRASKDDEAYHHGVEIWYPESMKTGSLYLECLGQPKNEDMDCSDSLTFDEFLDKLNWTLDTASNMDAFVWDHKHYFDVMVSGFGKSGCSDRLIGSEPPTQSLASKVISDVWGALGKLG</sequence>
<evidence type="ECO:0000259" key="1">
    <source>
        <dbReference type="Pfam" id="PF01764"/>
    </source>
</evidence>
<dbReference type="InterPro" id="IPR018247">
    <property type="entry name" value="EF_Hand_1_Ca_BS"/>
</dbReference>
<dbReference type="PROSITE" id="PS00018">
    <property type="entry name" value="EF_HAND_1"/>
    <property type="match status" value="1"/>
</dbReference>
<dbReference type="EnsemblMetazoa" id="PPA23129.1">
    <property type="protein sequence ID" value="PPA23129.1"/>
    <property type="gene ID" value="WBGene00112683"/>
</dbReference>
<proteinExistence type="predicted"/>
<dbReference type="Gene3D" id="3.40.50.1820">
    <property type="entry name" value="alpha/beta hydrolase"/>
    <property type="match status" value="1"/>
</dbReference>
<dbReference type="PANTHER" id="PTHR45908:SF5">
    <property type="entry name" value="FUNGAL LIPASE-LIKE DOMAIN-CONTAINING PROTEIN"/>
    <property type="match status" value="1"/>
</dbReference>
<organism evidence="2 3">
    <name type="scientific">Pristionchus pacificus</name>
    <name type="common">Parasitic nematode worm</name>
    <dbReference type="NCBI Taxonomy" id="54126"/>
    <lineage>
        <taxon>Eukaryota</taxon>
        <taxon>Metazoa</taxon>
        <taxon>Ecdysozoa</taxon>
        <taxon>Nematoda</taxon>
        <taxon>Chromadorea</taxon>
        <taxon>Rhabditida</taxon>
        <taxon>Rhabditina</taxon>
        <taxon>Diplogasteromorpha</taxon>
        <taxon>Diplogasteroidea</taxon>
        <taxon>Neodiplogasteridae</taxon>
        <taxon>Pristionchus</taxon>
    </lineage>
</organism>
<dbReference type="Proteomes" id="UP000005239">
    <property type="component" value="Unassembled WGS sequence"/>
</dbReference>
<feature type="domain" description="Fungal lipase-type" evidence="1">
    <location>
        <begin position="101"/>
        <end position="209"/>
    </location>
</feature>